<name>A0A4Y6PMH0_PERCE</name>
<sequence>MRLALQLAFVSLIALLAAPAVAMSVEDVPNPRNANSWVSDTVDIIDADQEAHINQTIGRLEQETGVEIAVVTVEQVDTPTPKDFATELFNYWGIGKADTNNGLLVLLVRGERRLEMETGYGLESVLTDSWLKRMQVQTMIPYFKRGDYGEGLLVGVGACDDQIRERLNNPSPAGGPTSDYGASNTDDRYYTPTNPEPKRQWPFFLALGIVAVAGAGIGRYIYKKNRTCPNCNIRMQMVPDIDDDEHLDRGQNTEEAIGSVDYLVFFCEQCDFDRILRKAKMFSGYTRCRSCGYKTMDVDTTTVEHATTYSTGRKRITEDCTHCPHHAVRYVTIPRRPRSSSSSSSSSSGGGGGGFGGGSSGGGGAGSSW</sequence>
<feature type="transmembrane region" description="Helical" evidence="2">
    <location>
        <begin position="201"/>
        <end position="222"/>
    </location>
</feature>
<dbReference type="AlphaFoldDB" id="A0A4Y6PMH0"/>
<dbReference type="OrthoDB" id="9810918at2"/>
<feature type="chain" id="PRO_5030106065" evidence="3">
    <location>
        <begin position="23"/>
        <end position="369"/>
    </location>
</feature>
<feature type="signal peptide" evidence="3">
    <location>
        <begin position="1"/>
        <end position="22"/>
    </location>
</feature>
<evidence type="ECO:0000313" key="5">
    <source>
        <dbReference type="EMBL" id="QDG49498.1"/>
    </source>
</evidence>
<gene>
    <name evidence="5" type="ORF">FIV42_01715</name>
</gene>
<dbReference type="PANTHER" id="PTHR30373">
    <property type="entry name" value="UPF0603 PROTEIN YGCG"/>
    <property type="match status" value="1"/>
</dbReference>
<evidence type="ECO:0000256" key="1">
    <source>
        <dbReference type="SAM" id="MobiDB-lite"/>
    </source>
</evidence>
<evidence type="ECO:0000259" key="4">
    <source>
        <dbReference type="Pfam" id="PF04536"/>
    </source>
</evidence>
<evidence type="ECO:0000256" key="2">
    <source>
        <dbReference type="SAM" id="Phobius"/>
    </source>
</evidence>
<evidence type="ECO:0000313" key="6">
    <source>
        <dbReference type="Proteomes" id="UP000315995"/>
    </source>
</evidence>
<feature type="region of interest" description="Disordered" evidence="1">
    <location>
        <begin position="334"/>
        <end position="369"/>
    </location>
</feature>
<dbReference type="Proteomes" id="UP000315995">
    <property type="component" value="Chromosome"/>
</dbReference>
<evidence type="ECO:0000256" key="3">
    <source>
        <dbReference type="SAM" id="SignalP"/>
    </source>
</evidence>
<dbReference type="Pfam" id="PF04536">
    <property type="entry name" value="TPM_phosphatase"/>
    <property type="match status" value="1"/>
</dbReference>
<dbReference type="Gene3D" id="3.10.310.50">
    <property type="match status" value="1"/>
</dbReference>
<accession>A0A4Y6PMH0</accession>
<dbReference type="PANTHER" id="PTHR30373:SF2">
    <property type="entry name" value="UPF0603 PROTEIN YGCG"/>
    <property type="match status" value="1"/>
</dbReference>
<keyword evidence="2" id="KW-1133">Transmembrane helix</keyword>
<protein>
    <submittedName>
        <fullName evidence="5">TPM domain-containing protein</fullName>
    </submittedName>
</protein>
<dbReference type="RefSeq" id="WP_141195995.1">
    <property type="nucleotide sequence ID" value="NZ_CP041186.1"/>
</dbReference>
<keyword evidence="6" id="KW-1185">Reference proteome</keyword>
<keyword evidence="2" id="KW-0472">Membrane</keyword>
<keyword evidence="3" id="KW-0732">Signal</keyword>
<keyword evidence="2" id="KW-0812">Transmembrane</keyword>
<reference evidence="5 6" key="1">
    <citation type="submission" date="2019-06" db="EMBL/GenBank/DDBJ databases">
        <title>Persicimonas caeni gen. nov., sp. nov., a predatory bacterium isolated from solar saltern.</title>
        <authorList>
            <person name="Wang S."/>
        </authorList>
    </citation>
    <scope>NUCLEOTIDE SEQUENCE [LARGE SCALE GENOMIC DNA]</scope>
    <source>
        <strain evidence="5 6">YN101</strain>
    </source>
</reference>
<accession>A0A5B8Y4N4</accession>
<organism evidence="5 6">
    <name type="scientific">Persicimonas caeni</name>
    <dbReference type="NCBI Taxonomy" id="2292766"/>
    <lineage>
        <taxon>Bacteria</taxon>
        <taxon>Deltaproteobacteria</taxon>
        <taxon>Bradymonadales</taxon>
        <taxon>Bradymonadaceae</taxon>
        <taxon>Persicimonas</taxon>
    </lineage>
</organism>
<dbReference type="EMBL" id="CP041186">
    <property type="protein sequence ID" value="QDG49498.1"/>
    <property type="molecule type" value="Genomic_DNA"/>
</dbReference>
<feature type="domain" description="TPM" evidence="4">
    <location>
        <begin position="38"/>
        <end position="160"/>
    </location>
</feature>
<dbReference type="InterPro" id="IPR007621">
    <property type="entry name" value="TPM_dom"/>
</dbReference>
<feature type="region of interest" description="Disordered" evidence="1">
    <location>
        <begin position="165"/>
        <end position="192"/>
    </location>
</feature>
<proteinExistence type="predicted"/>
<feature type="compositionally biased region" description="Gly residues" evidence="1">
    <location>
        <begin position="348"/>
        <end position="369"/>
    </location>
</feature>